<evidence type="ECO:0000313" key="3">
    <source>
        <dbReference type="EMBL" id="PIR41478.1"/>
    </source>
</evidence>
<gene>
    <name evidence="3" type="ORF">COV31_01225</name>
</gene>
<organism evidence="3 4">
    <name type="scientific">Candidatus Yanofskybacteria bacterium CG10_big_fil_rev_8_21_14_0_10_46_23</name>
    <dbReference type="NCBI Taxonomy" id="1975098"/>
    <lineage>
        <taxon>Bacteria</taxon>
        <taxon>Candidatus Yanofskyibacteriota</taxon>
    </lineage>
</organism>
<dbReference type="InterPro" id="IPR050190">
    <property type="entry name" value="UPF0213_domain"/>
</dbReference>
<dbReference type="PANTHER" id="PTHR34477">
    <property type="entry name" value="UPF0213 PROTEIN YHBQ"/>
    <property type="match status" value="1"/>
</dbReference>
<dbReference type="GO" id="GO:0004519">
    <property type="term" value="F:endonuclease activity"/>
    <property type="evidence" value="ECO:0007669"/>
    <property type="project" value="UniProtKB-KW"/>
</dbReference>
<evidence type="ECO:0000313" key="4">
    <source>
        <dbReference type="Proteomes" id="UP000230232"/>
    </source>
</evidence>
<name>A0A2H0R4M1_9BACT</name>
<dbReference type="SUPFAM" id="SSF82771">
    <property type="entry name" value="GIY-YIG endonuclease"/>
    <property type="match status" value="1"/>
</dbReference>
<dbReference type="SMART" id="SM00465">
    <property type="entry name" value="GIYc"/>
    <property type="match status" value="1"/>
</dbReference>
<dbReference type="InterPro" id="IPR000305">
    <property type="entry name" value="GIY-YIG_endonuc"/>
</dbReference>
<dbReference type="CDD" id="cd10449">
    <property type="entry name" value="GIY-YIG_SLX1_like"/>
    <property type="match status" value="1"/>
</dbReference>
<keyword evidence="3" id="KW-0540">Nuclease</keyword>
<sequence>MFYIYILKSNKDNKTYVGYTNNLEERLKKHNSGQVKSTKFRRPLDLLFSEEFNTSIEARKRELYWKNGGGRRKLKQILRTI</sequence>
<dbReference type="Gene3D" id="3.40.1440.10">
    <property type="entry name" value="GIY-YIG endonuclease"/>
    <property type="match status" value="1"/>
</dbReference>
<dbReference type="Proteomes" id="UP000230232">
    <property type="component" value="Unassembled WGS sequence"/>
</dbReference>
<keyword evidence="3" id="KW-0255">Endonuclease</keyword>
<accession>A0A2H0R4M1</accession>
<feature type="domain" description="GIY-YIG" evidence="2">
    <location>
        <begin position="1"/>
        <end position="77"/>
    </location>
</feature>
<comment type="caution">
    <text evidence="3">The sequence shown here is derived from an EMBL/GenBank/DDBJ whole genome shotgun (WGS) entry which is preliminary data.</text>
</comment>
<dbReference type="AlphaFoldDB" id="A0A2H0R4M1"/>
<reference evidence="3 4" key="1">
    <citation type="submission" date="2017-09" db="EMBL/GenBank/DDBJ databases">
        <title>Depth-based differentiation of microbial function through sediment-hosted aquifers and enrichment of novel symbionts in the deep terrestrial subsurface.</title>
        <authorList>
            <person name="Probst A.J."/>
            <person name="Ladd B."/>
            <person name="Jarett J.K."/>
            <person name="Geller-Mcgrath D.E."/>
            <person name="Sieber C.M."/>
            <person name="Emerson J.B."/>
            <person name="Anantharaman K."/>
            <person name="Thomas B.C."/>
            <person name="Malmstrom R."/>
            <person name="Stieglmeier M."/>
            <person name="Klingl A."/>
            <person name="Woyke T."/>
            <person name="Ryan C.M."/>
            <person name="Banfield J.F."/>
        </authorList>
    </citation>
    <scope>NUCLEOTIDE SEQUENCE [LARGE SCALE GENOMIC DNA]</scope>
    <source>
        <strain evidence="3">CG10_big_fil_rev_8_21_14_0_10_46_23</strain>
    </source>
</reference>
<dbReference type="PROSITE" id="PS50164">
    <property type="entry name" value="GIY_YIG"/>
    <property type="match status" value="1"/>
</dbReference>
<protein>
    <submittedName>
        <fullName evidence="3">Endonuclease</fullName>
    </submittedName>
</protein>
<evidence type="ECO:0000256" key="1">
    <source>
        <dbReference type="ARBA" id="ARBA00007435"/>
    </source>
</evidence>
<comment type="similarity">
    <text evidence="1">Belongs to the UPF0213 family.</text>
</comment>
<dbReference type="EMBL" id="PCXO01000005">
    <property type="protein sequence ID" value="PIR41478.1"/>
    <property type="molecule type" value="Genomic_DNA"/>
</dbReference>
<proteinExistence type="inferred from homology"/>
<evidence type="ECO:0000259" key="2">
    <source>
        <dbReference type="PROSITE" id="PS50164"/>
    </source>
</evidence>
<keyword evidence="3" id="KW-0378">Hydrolase</keyword>
<dbReference type="Pfam" id="PF01541">
    <property type="entry name" value="GIY-YIG"/>
    <property type="match status" value="1"/>
</dbReference>
<dbReference type="PANTHER" id="PTHR34477:SF1">
    <property type="entry name" value="UPF0213 PROTEIN YHBQ"/>
    <property type="match status" value="1"/>
</dbReference>
<dbReference type="InterPro" id="IPR035901">
    <property type="entry name" value="GIY-YIG_endonuc_sf"/>
</dbReference>